<organism evidence="9 10">
    <name type="scientific">Halteria grandinella</name>
    <dbReference type="NCBI Taxonomy" id="5974"/>
    <lineage>
        <taxon>Eukaryota</taxon>
        <taxon>Sar</taxon>
        <taxon>Alveolata</taxon>
        <taxon>Ciliophora</taxon>
        <taxon>Intramacronucleata</taxon>
        <taxon>Spirotrichea</taxon>
        <taxon>Stichotrichia</taxon>
        <taxon>Sporadotrichida</taxon>
        <taxon>Halteriidae</taxon>
        <taxon>Halteria</taxon>
    </lineage>
</organism>
<keyword evidence="10" id="KW-1185">Reference proteome</keyword>
<feature type="domain" description="C2H2-type" evidence="8">
    <location>
        <begin position="85"/>
        <end position="112"/>
    </location>
</feature>
<keyword evidence="5" id="KW-0862">Zinc</keyword>
<dbReference type="GO" id="GO:0000978">
    <property type="term" value="F:RNA polymerase II cis-regulatory region sequence-specific DNA binding"/>
    <property type="evidence" value="ECO:0007669"/>
    <property type="project" value="TreeGrafter"/>
</dbReference>
<dbReference type="PANTHER" id="PTHR23226">
    <property type="entry name" value="ZINC FINGER AND SCAN DOMAIN-CONTAINING"/>
    <property type="match status" value="1"/>
</dbReference>
<comment type="caution">
    <text evidence="9">The sequence shown here is derived from an EMBL/GenBank/DDBJ whole genome shotgun (WGS) entry which is preliminary data.</text>
</comment>
<evidence type="ECO:0000256" key="7">
    <source>
        <dbReference type="PROSITE-ProRule" id="PRU00042"/>
    </source>
</evidence>
<evidence type="ECO:0000259" key="8">
    <source>
        <dbReference type="PROSITE" id="PS50157"/>
    </source>
</evidence>
<name>A0A8J8NRJ5_HALGN</name>
<keyword evidence="2" id="KW-0479">Metal-binding</keyword>
<accession>A0A8J8NRJ5</accession>
<dbReference type="PANTHER" id="PTHR23226:SF416">
    <property type="entry name" value="FI01424P"/>
    <property type="match status" value="1"/>
</dbReference>
<reference evidence="9" key="1">
    <citation type="submission" date="2019-06" db="EMBL/GenBank/DDBJ databases">
        <authorList>
            <person name="Zheng W."/>
        </authorList>
    </citation>
    <scope>NUCLEOTIDE SEQUENCE</scope>
    <source>
        <strain evidence="9">QDHG01</strain>
    </source>
</reference>
<keyword evidence="6" id="KW-0539">Nucleus</keyword>
<evidence type="ECO:0000256" key="6">
    <source>
        <dbReference type="ARBA" id="ARBA00023242"/>
    </source>
</evidence>
<dbReference type="SUPFAM" id="SSF57667">
    <property type="entry name" value="beta-beta-alpha zinc fingers"/>
    <property type="match status" value="1"/>
</dbReference>
<dbReference type="PROSITE" id="PS50157">
    <property type="entry name" value="ZINC_FINGER_C2H2_2"/>
    <property type="match status" value="2"/>
</dbReference>
<evidence type="ECO:0000256" key="3">
    <source>
        <dbReference type="ARBA" id="ARBA00022737"/>
    </source>
</evidence>
<dbReference type="OrthoDB" id="6077919at2759"/>
<keyword evidence="4 7" id="KW-0863">Zinc-finger</keyword>
<protein>
    <recommendedName>
        <fullName evidence="8">C2H2-type domain-containing protein</fullName>
    </recommendedName>
</protein>
<proteinExistence type="predicted"/>
<dbReference type="InterPro" id="IPR036236">
    <property type="entry name" value="Znf_C2H2_sf"/>
</dbReference>
<dbReference type="AlphaFoldDB" id="A0A8J8NRJ5"/>
<feature type="domain" description="C2H2-type" evidence="8">
    <location>
        <begin position="57"/>
        <end position="84"/>
    </location>
</feature>
<dbReference type="GO" id="GO:0008270">
    <property type="term" value="F:zinc ion binding"/>
    <property type="evidence" value="ECO:0007669"/>
    <property type="project" value="UniProtKB-KW"/>
</dbReference>
<dbReference type="EMBL" id="RRYP01007813">
    <property type="protein sequence ID" value="TNV80213.1"/>
    <property type="molecule type" value="Genomic_DNA"/>
</dbReference>
<comment type="subcellular location">
    <subcellularLocation>
        <location evidence="1">Nucleus</location>
    </subcellularLocation>
</comment>
<evidence type="ECO:0000256" key="1">
    <source>
        <dbReference type="ARBA" id="ARBA00004123"/>
    </source>
</evidence>
<keyword evidence="3" id="KW-0677">Repeat</keyword>
<evidence type="ECO:0000256" key="2">
    <source>
        <dbReference type="ARBA" id="ARBA00022723"/>
    </source>
</evidence>
<dbReference type="GO" id="GO:0005634">
    <property type="term" value="C:nucleus"/>
    <property type="evidence" value="ECO:0007669"/>
    <property type="project" value="UniProtKB-SubCell"/>
</dbReference>
<gene>
    <name evidence="9" type="ORF">FGO68_gene11944</name>
</gene>
<evidence type="ECO:0000256" key="4">
    <source>
        <dbReference type="ARBA" id="ARBA00022771"/>
    </source>
</evidence>
<dbReference type="InterPro" id="IPR013087">
    <property type="entry name" value="Znf_C2H2_type"/>
</dbReference>
<dbReference type="Proteomes" id="UP000785679">
    <property type="component" value="Unassembled WGS sequence"/>
</dbReference>
<evidence type="ECO:0000256" key="5">
    <source>
        <dbReference type="ARBA" id="ARBA00022833"/>
    </source>
</evidence>
<dbReference type="SMART" id="SM00355">
    <property type="entry name" value="ZnF_C2H2"/>
    <property type="match status" value="2"/>
</dbReference>
<dbReference type="GO" id="GO:0000981">
    <property type="term" value="F:DNA-binding transcription factor activity, RNA polymerase II-specific"/>
    <property type="evidence" value="ECO:0007669"/>
    <property type="project" value="TreeGrafter"/>
</dbReference>
<dbReference type="PROSITE" id="PS00028">
    <property type="entry name" value="ZINC_FINGER_C2H2_1"/>
    <property type="match status" value="2"/>
</dbReference>
<dbReference type="Gene3D" id="3.30.160.60">
    <property type="entry name" value="Classic Zinc Finger"/>
    <property type="match status" value="1"/>
</dbReference>
<evidence type="ECO:0000313" key="10">
    <source>
        <dbReference type="Proteomes" id="UP000785679"/>
    </source>
</evidence>
<sequence>MLDFSDYKQFNFLLYFFKECSEPSKKRSSFDFTKDKRQRTIYYKCLGIQKQLDLSKHLCKFCGTCFENTSNKKDHEKRHLKQRDFKCNLCQKEFYRRYQLIKHSKTHQIKEQILSVPGQCEPSMLKSAMYSTTKIDSLPRFPIGGFLTNGTTTDFSDMSSLHPTLSEVGFDSLCTSDSPKESEKLNIFDPSPCIRNLQVNQRDWVQEQMVLEGEDPKTDRDSVNMVERMLIDPRCHSTKQATRGGSYAFTNFSDWLR</sequence>
<evidence type="ECO:0000313" key="9">
    <source>
        <dbReference type="EMBL" id="TNV80213.1"/>
    </source>
</evidence>